<dbReference type="PROSITE" id="PS50880">
    <property type="entry name" value="TOPRIM"/>
    <property type="match status" value="1"/>
</dbReference>
<evidence type="ECO:0000256" key="5">
    <source>
        <dbReference type="ARBA" id="ARBA00023125"/>
    </source>
</evidence>
<organism evidence="9">
    <name type="scientific">viral metagenome</name>
    <dbReference type="NCBI Taxonomy" id="1070528"/>
    <lineage>
        <taxon>unclassified sequences</taxon>
        <taxon>metagenomes</taxon>
        <taxon>organismal metagenomes</taxon>
    </lineage>
</organism>
<dbReference type="InterPro" id="IPR023405">
    <property type="entry name" value="Topo_IA_core_domain"/>
</dbReference>
<dbReference type="PRINTS" id="PR00417">
    <property type="entry name" value="PRTPISMRASEI"/>
</dbReference>
<dbReference type="InterPro" id="IPR025589">
    <property type="entry name" value="Toprim_C_rpt"/>
</dbReference>
<accession>A0A6C0KIK4</accession>
<dbReference type="GO" id="GO:0003917">
    <property type="term" value="F:DNA topoisomerase type I (single strand cut, ATP-independent) activity"/>
    <property type="evidence" value="ECO:0007669"/>
    <property type="project" value="UniProtKB-EC"/>
</dbReference>
<dbReference type="PROSITE" id="PS52039">
    <property type="entry name" value="TOPO_IA_2"/>
    <property type="match status" value="1"/>
</dbReference>
<dbReference type="EMBL" id="MN740887">
    <property type="protein sequence ID" value="QHU16647.1"/>
    <property type="molecule type" value="Genomic_DNA"/>
</dbReference>
<dbReference type="AlphaFoldDB" id="A0A6C0KIK4"/>
<evidence type="ECO:0000259" key="7">
    <source>
        <dbReference type="PROSITE" id="PS50880"/>
    </source>
</evidence>
<dbReference type="Pfam" id="PF01131">
    <property type="entry name" value="Topoisom_bac"/>
    <property type="match status" value="1"/>
</dbReference>
<dbReference type="InterPro" id="IPR003601">
    <property type="entry name" value="Topo_IA_2"/>
</dbReference>
<feature type="domain" description="Topo IA-type catalytic" evidence="8">
    <location>
        <begin position="154"/>
        <end position="604"/>
    </location>
</feature>
<dbReference type="InterPro" id="IPR003602">
    <property type="entry name" value="Topo_IA_DNA-bd_dom"/>
</dbReference>
<evidence type="ECO:0000256" key="1">
    <source>
        <dbReference type="ARBA" id="ARBA00000213"/>
    </source>
</evidence>
<sequence length="795" mass="92344">MPPKKFFKKKSTTTYAKKEPNVNLNAKYLIIVESPSKCGKIESFLGEEYCCIASKGHIRTIEGLKSIDTKSTFEPTFTIIDEKSSHIEQMRSVINRFSKQNIILASDDDREGEAIAWHICKVFDLPIETTKRILFHEITKKAIVDAVNNPTRINMNLVHAQHARQVLDMVVGYKISPHLWKYLYHNKSNSLSAGRCQTPALRLVYDNEKEKSEIETKYKTTGSFTSKNILFTLNHEYDTNEEIQQFLEKTKTFQHKLTVGSPKKSTKTPPKPFNTSKLLQTASNLLHMSPKETMSLCQQLYQNGYITYMRTDSMKYSKDFIDKASGYIMKEWNKPEYIGKLETIEQKDLQNPHEAIRITHIETRTISDSDNPRLNTLYKLIWRNSIESCMSDALYNNSNIKLTAPDEKYYTYTVEIPIFLGWKILTEKEEKTTENQNQPNALLLFFQSIEKSGKEVAYNFIESTIAVRNKHQHYTEATLINTLEELGIGRPSTFATIVETIQERGYVKRKDLEGEKIKFIEYKLRGKVLDSIEKEKVFGNEKSKLVLEPLGLITVEFLIKHFQSMFSYDYTKSMEDKLDQVSSGVESDWAKLCKECYQEIKELSKPIAKLEKQIYPIDDEHDFIFEKFGPVVRSKAEDGTFVYKPVKKDMKIDLEKLKNREYTLDELYEIKNNHLGEYEGEPMYIKNGKFGPYVEWGEKRESIRKIEKPLDQITLEDVVKYLGSDITSKNKAILRVLTKDLSIRKGKFGAYAYYKTAAMTKPDFYNIKKFPEGFGTCEPNVLIEWLEKTYKIQIE</sequence>
<dbReference type="EC" id="5.6.2.1" evidence="3"/>
<evidence type="ECO:0000313" key="9">
    <source>
        <dbReference type="EMBL" id="QHU16647.1"/>
    </source>
</evidence>
<dbReference type="CDD" id="cd00186">
    <property type="entry name" value="TOP1Ac"/>
    <property type="match status" value="1"/>
</dbReference>
<keyword evidence="5" id="KW-0238">DNA-binding</keyword>
<dbReference type="GO" id="GO:0003677">
    <property type="term" value="F:DNA binding"/>
    <property type="evidence" value="ECO:0007669"/>
    <property type="project" value="UniProtKB-KW"/>
</dbReference>
<dbReference type="SMART" id="SM00437">
    <property type="entry name" value="TOP1Ac"/>
    <property type="match status" value="1"/>
</dbReference>
<name>A0A6C0KIK4_9ZZZZ</name>
<keyword evidence="6" id="KW-0413">Isomerase</keyword>
<evidence type="ECO:0000259" key="8">
    <source>
        <dbReference type="PROSITE" id="PS52039"/>
    </source>
</evidence>
<dbReference type="InterPro" id="IPR023406">
    <property type="entry name" value="Topo_IA_AS"/>
</dbReference>
<dbReference type="InterPro" id="IPR013826">
    <property type="entry name" value="Topo_IA_cen_sub3"/>
</dbReference>
<dbReference type="Pfam" id="PF13368">
    <property type="entry name" value="Toprim_C_rpt"/>
    <property type="match status" value="1"/>
</dbReference>
<dbReference type="PANTHER" id="PTHR42785:SF1">
    <property type="entry name" value="DNA TOPOISOMERASE"/>
    <property type="match status" value="1"/>
</dbReference>
<keyword evidence="4" id="KW-0799">Topoisomerase</keyword>
<feature type="domain" description="Toprim" evidence="7">
    <location>
        <begin position="27"/>
        <end position="138"/>
    </location>
</feature>
<dbReference type="Gene3D" id="1.10.460.10">
    <property type="entry name" value="Topoisomerase I, domain 2"/>
    <property type="match status" value="2"/>
</dbReference>
<dbReference type="Gene3D" id="2.70.20.10">
    <property type="entry name" value="Topoisomerase I, domain 3"/>
    <property type="match status" value="1"/>
</dbReference>
<dbReference type="SMART" id="SM00493">
    <property type="entry name" value="TOPRIM"/>
    <property type="match status" value="1"/>
</dbReference>
<dbReference type="GO" id="GO:0006265">
    <property type="term" value="P:DNA topological change"/>
    <property type="evidence" value="ECO:0007669"/>
    <property type="project" value="InterPro"/>
</dbReference>
<protein>
    <recommendedName>
        <fullName evidence="3">DNA topoisomerase</fullName>
        <ecNumber evidence="3">5.6.2.1</ecNumber>
    </recommendedName>
</protein>
<dbReference type="InterPro" id="IPR013825">
    <property type="entry name" value="Topo_IA_cen_sub2"/>
</dbReference>
<comment type="similarity">
    <text evidence="2">Belongs to the type IA topoisomerase family.</text>
</comment>
<evidence type="ECO:0000256" key="6">
    <source>
        <dbReference type="ARBA" id="ARBA00023235"/>
    </source>
</evidence>
<dbReference type="Gene3D" id="3.40.50.140">
    <property type="match status" value="1"/>
</dbReference>
<dbReference type="InterPro" id="IPR013497">
    <property type="entry name" value="Topo_IA_cen"/>
</dbReference>
<dbReference type="InterPro" id="IPR013824">
    <property type="entry name" value="Topo_IA_cen_sub1"/>
</dbReference>
<evidence type="ECO:0000256" key="2">
    <source>
        <dbReference type="ARBA" id="ARBA00009446"/>
    </source>
</evidence>
<proteinExistence type="inferred from homology"/>
<reference evidence="9" key="1">
    <citation type="journal article" date="2020" name="Nature">
        <title>Giant virus diversity and host interactions through global metagenomics.</title>
        <authorList>
            <person name="Schulz F."/>
            <person name="Roux S."/>
            <person name="Paez-Espino D."/>
            <person name="Jungbluth S."/>
            <person name="Walsh D.A."/>
            <person name="Denef V.J."/>
            <person name="McMahon K.D."/>
            <person name="Konstantinidis K.T."/>
            <person name="Eloe-Fadrosh E.A."/>
            <person name="Kyrpides N.C."/>
            <person name="Woyke T."/>
        </authorList>
    </citation>
    <scope>NUCLEOTIDE SEQUENCE</scope>
    <source>
        <strain evidence="9">GVMAG-S-3300012000-53</strain>
    </source>
</reference>
<dbReference type="PROSITE" id="PS00396">
    <property type="entry name" value="TOPO_IA_1"/>
    <property type="match status" value="1"/>
</dbReference>
<evidence type="ECO:0000256" key="3">
    <source>
        <dbReference type="ARBA" id="ARBA00012891"/>
    </source>
</evidence>
<dbReference type="Pfam" id="PF01751">
    <property type="entry name" value="Toprim"/>
    <property type="match status" value="1"/>
</dbReference>
<dbReference type="SUPFAM" id="SSF56712">
    <property type="entry name" value="Prokaryotic type I DNA topoisomerase"/>
    <property type="match status" value="1"/>
</dbReference>
<dbReference type="SMART" id="SM00436">
    <property type="entry name" value="TOP1Bc"/>
    <property type="match status" value="1"/>
</dbReference>
<dbReference type="PANTHER" id="PTHR42785">
    <property type="entry name" value="DNA TOPOISOMERASE, TYPE IA, CORE"/>
    <property type="match status" value="1"/>
</dbReference>
<evidence type="ECO:0000256" key="4">
    <source>
        <dbReference type="ARBA" id="ARBA00023029"/>
    </source>
</evidence>
<dbReference type="Gene3D" id="1.10.290.10">
    <property type="entry name" value="Topoisomerase I, domain 4"/>
    <property type="match status" value="1"/>
</dbReference>
<comment type="catalytic activity">
    <reaction evidence="1">
        <text>ATP-independent breakage of single-stranded DNA, followed by passage and rejoining.</text>
        <dbReference type="EC" id="5.6.2.1"/>
    </reaction>
</comment>
<dbReference type="InterPro" id="IPR006171">
    <property type="entry name" value="TOPRIM_dom"/>
</dbReference>
<dbReference type="InterPro" id="IPR000380">
    <property type="entry name" value="Topo_IA"/>
</dbReference>